<dbReference type="EMBL" id="CZBY01000001">
    <property type="protein sequence ID" value="CUQ80539.1"/>
    <property type="molecule type" value="Genomic_DNA"/>
</dbReference>
<gene>
    <name evidence="1" type="ORF">ERS852540_00013</name>
</gene>
<evidence type="ECO:0000313" key="2">
    <source>
        <dbReference type="Proteomes" id="UP000095662"/>
    </source>
</evidence>
<dbReference type="Proteomes" id="UP000095662">
    <property type="component" value="Unassembled WGS sequence"/>
</dbReference>
<reference evidence="1 2" key="1">
    <citation type="submission" date="2015-09" db="EMBL/GenBank/DDBJ databases">
        <authorList>
            <consortium name="Pathogen Informatics"/>
        </authorList>
    </citation>
    <scope>NUCLEOTIDE SEQUENCE [LARGE SCALE GENOMIC DNA]</scope>
    <source>
        <strain evidence="1 2">2789STDY5834928</strain>
    </source>
</reference>
<sequence>MIKVTVKLDKAAIAKIEKAVLDSAKAAMEQVVTEVQNTAPLDQGDLVNGIFVRSEKSGNTVIATIDHSALYSRYLYYGKLMIDPNTKSAWAKSGIKKEVTDKKLKFRNGRTDHWLEPYITGDKKDFVKNSFTKIFKGKTGV</sequence>
<name>A0A174Z6J2_9FIRM</name>
<evidence type="ECO:0008006" key="3">
    <source>
        <dbReference type="Google" id="ProtNLM"/>
    </source>
</evidence>
<organism evidence="1 2">
    <name type="scientific">[Eubacterium] siraeum</name>
    <dbReference type="NCBI Taxonomy" id="39492"/>
    <lineage>
        <taxon>Bacteria</taxon>
        <taxon>Bacillati</taxon>
        <taxon>Bacillota</taxon>
        <taxon>Clostridia</taxon>
        <taxon>Eubacteriales</taxon>
        <taxon>Oscillospiraceae</taxon>
        <taxon>Oscillospiraceae incertae sedis</taxon>
    </lineage>
</organism>
<proteinExistence type="predicted"/>
<evidence type="ECO:0000313" key="1">
    <source>
        <dbReference type="EMBL" id="CUQ80539.1"/>
    </source>
</evidence>
<dbReference type="InterPro" id="IPR010064">
    <property type="entry name" value="HK97-gp10_tail"/>
</dbReference>
<dbReference type="Pfam" id="PF04883">
    <property type="entry name" value="HK97-gp10_like"/>
    <property type="match status" value="1"/>
</dbReference>
<protein>
    <recommendedName>
        <fullName evidence="3">Phage protein, HK97 gp10 family</fullName>
    </recommendedName>
</protein>
<dbReference type="STRING" id="39492.ERS852540_00013"/>
<accession>A0A174Z6J2</accession>
<dbReference type="AlphaFoldDB" id="A0A174Z6J2"/>